<gene>
    <name evidence="9" type="ORF">RSO01_90060</name>
</gene>
<dbReference type="CDD" id="cd07331">
    <property type="entry name" value="M48C_Oma1_like"/>
    <property type="match status" value="1"/>
</dbReference>
<sequence length="275" mass="30000">MASRPYSPRMRSLSILCALAALLAACETAPVTGRSQMMLVGESEERQMGLQAYREVLSKEQVSEDSKTNALVEKVGRRIAAAAERPPGDLWRAPRFRWEFKTIDKNEPNAFCLPGGKVVVYTGILPITRTEAGLAVVIGHEVAHALARHGAERMSDQMVAQVGATAAAVALSATVTGRSRAYLPAMMAAVGAGATYGYILPMSRAQESEADRIGLILMAMAGYDPREAVTVWEHMRAASTGPRKAEWLSTHPADTTRIADIRRWLPEAMKYYRPQ</sequence>
<dbReference type="GO" id="GO:0004222">
    <property type="term" value="F:metalloendopeptidase activity"/>
    <property type="evidence" value="ECO:0007669"/>
    <property type="project" value="InterPro"/>
</dbReference>
<feature type="signal peptide" evidence="7">
    <location>
        <begin position="1"/>
        <end position="20"/>
    </location>
</feature>
<evidence type="ECO:0000313" key="9">
    <source>
        <dbReference type="EMBL" id="GEP61840.1"/>
    </source>
</evidence>
<keyword evidence="1 6" id="KW-0645">Protease</keyword>
<dbReference type="Pfam" id="PF01435">
    <property type="entry name" value="Peptidase_M48"/>
    <property type="match status" value="1"/>
</dbReference>
<dbReference type="PANTHER" id="PTHR22726">
    <property type="entry name" value="METALLOENDOPEPTIDASE OMA1"/>
    <property type="match status" value="1"/>
</dbReference>
<evidence type="ECO:0000256" key="2">
    <source>
        <dbReference type="ARBA" id="ARBA00022723"/>
    </source>
</evidence>
<accession>A0A512NSB2</accession>
<evidence type="ECO:0000256" key="4">
    <source>
        <dbReference type="ARBA" id="ARBA00022833"/>
    </source>
</evidence>
<evidence type="ECO:0000256" key="3">
    <source>
        <dbReference type="ARBA" id="ARBA00022801"/>
    </source>
</evidence>
<dbReference type="InterPro" id="IPR001915">
    <property type="entry name" value="Peptidase_M48"/>
</dbReference>
<name>A0A512NSB2_9HYPH</name>
<dbReference type="GO" id="GO:0051603">
    <property type="term" value="P:proteolysis involved in protein catabolic process"/>
    <property type="evidence" value="ECO:0007669"/>
    <property type="project" value="TreeGrafter"/>
</dbReference>
<keyword evidence="7" id="KW-0732">Signal</keyword>
<dbReference type="PROSITE" id="PS51257">
    <property type="entry name" value="PROKAR_LIPOPROTEIN"/>
    <property type="match status" value="1"/>
</dbReference>
<keyword evidence="4 6" id="KW-0862">Zinc</keyword>
<reference evidence="9 10" key="1">
    <citation type="submission" date="2019-07" db="EMBL/GenBank/DDBJ databases">
        <title>Whole genome shotgun sequence of Reyranella soli NBRC 108950.</title>
        <authorList>
            <person name="Hosoyama A."/>
            <person name="Uohara A."/>
            <person name="Ohji S."/>
            <person name="Ichikawa N."/>
        </authorList>
    </citation>
    <scope>NUCLEOTIDE SEQUENCE [LARGE SCALE GENOMIC DNA]</scope>
    <source>
        <strain evidence="9 10">NBRC 108950</strain>
    </source>
</reference>
<evidence type="ECO:0000259" key="8">
    <source>
        <dbReference type="Pfam" id="PF01435"/>
    </source>
</evidence>
<feature type="chain" id="PRO_5021857950" evidence="7">
    <location>
        <begin position="21"/>
        <end position="275"/>
    </location>
</feature>
<evidence type="ECO:0000256" key="6">
    <source>
        <dbReference type="RuleBase" id="RU003983"/>
    </source>
</evidence>
<proteinExistence type="inferred from homology"/>
<dbReference type="Proteomes" id="UP000321058">
    <property type="component" value="Unassembled WGS sequence"/>
</dbReference>
<dbReference type="PANTHER" id="PTHR22726:SF1">
    <property type="entry name" value="METALLOENDOPEPTIDASE OMA1, MITOCHONDRIAL"/>
    <property type="match status" value="1"/>
</dbReference>
<dbReference type="InterPro" id="IPR051156">
    <property type="entry name" value="Mito/Outer_Membr_Metalloprot"/>
</dbReference>
<evidence type="ECO:0000313" key="10">
    <source>
        <dbReference type="Proteomes" id="UP000321058"/>
    </source>
</evidence>
<feature type="domain" description="Peptidase M48" evidence="8">
    <location>
        <begin position="67"/>
        <end position="264"/>
    </location>
</feature>
<dbReference type="Gene3D" id="3.30.2010.10">
    <property type="entry name" value="Metalloproteases ('zincins'), catalytic domain"/>
    <property type="match status" value="1"/>
</dbReference>
<dbReference type="GO" id="GO:0016020">
    <property type="term" value="C:membrane"/>
    <property type="evidence" value="ECO:0007669"/>
    <property type="project" value="TreeGrafter"/>
</dbReference>
<keyword evidence="5 6" id="KW-0482">Metalloprotease</keyword>
<keyword evidence="2" id="KW-0479">Metal-binding</keyword>
<organism evidence="9 10">
    <name type="scientific">Reyranella soli</name>
    <dbReference type="NCBI Taxonomy" id="1230389"/>
    <lineage>
        <taxon>Bacteria</taxon>
        <taxon>Pseudomonadati</taxon>
        <taxon>Pseudomonadota</taxon>
        <taxon>Alphaproteobacteria</taxon>
        <taxon>Hyphomicrobiales</taxon>
        <taxon>Reyranellaceae</taxon>
        <taxon>Reyranella</taxon>
    </lineage>
</organism>
<keyword evidence="10" id="KW-1185">Reference proteome</keyword>
<comment type="similarity">
    <text evidence="6">Belongs to the peptidase M48 family.</text>
</comment>
<dbReference type="AlphaFoldDB" id="A0A512NSB2"/>
<evidence type="ECO:0000256" key="7">
    <source>
        <dbReference type="SAM" id="SignalP"/>
    </source>
</evidence>
<evidence type="ECO:0000256" key="1">
    <source>
        <dbReference type="ARBA" id="ARBA00022670"/>
    </source>
</evidence>
<protein>
    <submittedName>
        <fullName evidence="9">Lipoprotein</fullName>
    </submittedName>
</protein>
<evidence type="ECO:0000256" key="5">
    <source>
        <dbReference type="ARBA" id="ARBA00023049"/>
    </source>
</evidence>
<keyword evidence="9" id="KW-0449">Lipoprotein</keyword>
<dbReference type="GO" id="GO:0046872">
    <property type="term" value="F:metal ion binding"/>
    <property type="evidence" value="ECO:0007669"/>
    <property type="project" value="UniProtKB-KW"/>
</dbReference>
<comment type="caution">
    <text evidence="9">The sequence shown here is derived from an EMBL/GenBank/DDBJ whole genome shotgun (WGS) entry which is preliminary data.</text>
</comment>
<dbReference type="EMBL" id="BKAJ01000262">
    <property type="protein sequence ID" value="GEP61840.1"/>
    <property type="molecule type" value="Genomic_DNA"/>
</dbReference>
<comment type="cofactor">
    <cofactor evidence="6">
        <name>Zn(2+)</name>
        <dbReference type="ChEBI" id="CHEBI:29105"/>
    </cofactor>
    <text evidence="6">Binds 1 zinc ion per subunit.</text>
</comment>
<keyword evidence="3 6" id="KW-0378">Hydrolase</keyword>